<dbReference type="KEGG" id="edu:LIU_13395"/>
<reference evidence="7 10" key="3">
    <citation type="submission" date="2018-06" db="EMBL/GenBank/DDBJ databases">
        <authorList>
            <consortium name="Pathogen Informatics"/>
            <person name="Doyle S."/>
        </authorList>
    </citation>
    <scope>NUCLEOTIDE SEQUENCE [LARGE SCALE GENOMIC DNA]</scope>
    <source>
        <strain evidence="7 10">NCTC8129</strain>
    </source>
</reference>
<dbReference type="AlphaFoldDB" id="A0A2A7SQX4"/>
<dbReference type="Proteomes" id="UP000252797">
    <property type="component" value="Unassembled WGS sequence"/>
</dbReference>
<name>A0A2A7SQX4_9ENTE</name>
<dbReference type="InterPro" id="IPR048903">
    <property type="entry name" value="MdcG_N"/>
</dbReference>
<keyword evidence="2 7" id="KW-0548">Nucleotidyltransferase</keyword>
<dbReference type="Pfam" id="PF20866">
    <property type="entry name" value="MdcG_N"/>
    <property type="match status" value="1"/>
</dbReference>
<evidence type="ECO:0000259" key="3">
    <source>
        <dbReference type="Pfam" id="PF10620"/>
    </source>
</evidence>
<evidence type="ECO:0000313" key="9">
    <source>
        <dbReference type="Proteomes" id="UP000252797"/>
    </source>
</evidence>
<keyword evidence="1 7" id="KW-0808">Transferase</keyword>
<feature type="domain" description="Phosphoribosyl-dephospho-CoA transferase MdcG C-terminal" evidence="3">
    <location>
        <begin position="91"/>
        <end position="194"/>
    </location>
</feature>
<evidence type="ECO:0000256" key="1">
    <source>
        <dbReference type="ARBA" id="ARBA00022679"/>
    </source>
</evidence>
<dbReference type="RefSeq" id="WP_005880527.1">
    <property type="nucleotide sequence ID" value="NZ_CABGIQ010000031.1"/>
</dbReference>
<dbReference type="STRING" id="53345.LIU_13395"/>
<feature type="domain" description="Phosphoribosyl-dephospho-CoA transferase MdcG N-terminal" evidence="4">
    <location>
        <begin position="5"/>
        <end position="73"/>
    </location>
</feature>
<proteinExistence type="predicted"/>
<dbReference type="EMBL" id="LEPB01000009">
    <property type="protein sequence ID" value="RCA09440.1"/>
    <property type="molecule type" value="Genomic_DNA"/>
</dbReference>
<reference evidence="6 9" key="1">
    <citation type="submission" date="2015-06" db="EMBL/GenBank/DDBJ databases">
        <title>The Genome Sequence of Enterococcus durans 4EA1.</title>
        <authorList>
            <consortium name="The Broad Institute Genomics Platform"/>
            <consortium name="The Broad Institute Genome Sequencing Center for Infectious Disease"/>
            <person name="Earl A.M."/>
            <person name="Van Tyne D."/>
            <person name="Lebreton F."/>
            <person name="Saavedra J.T."/>
            <person name="Gilmore M.S."/>
            <person name="Manson Mcguire A."/>
            <person name="Clock S."/>
            <person name="Crupain M."/>
            <person name="Rangan U."/>
            <person name="Young S."/>
            <person name="Abouelleil A."/>
            <person name="Cao P."/>
            <person name="Chapman S.B."/>
            <person name="Griggs A."/>
            <person name="Priest M."/>
            <person name="Shea T."/>
            <person name="Wortman J."/>
            <person name="Nusbaum C."/>
            <person name="Birren B."/>
        </authorList>
    </citation>
    <scope>NUCLEOTIDE SEQUENCE [LARGE SCALE GENOMIC DNA]</scope>
    <source>
        <strain evidence="6 9">4EA1</strain>
    </source>
</reference>
<evidence type="ECO:0000313" key="10">
    <source>
        <dbReference type="Proteomes" id="UP000254070"/>
    </source>
</evidence>
<dbReference type="NCBIfam" id="NF002332">
    <property type="entry name" value="PRK01293.1"/>
    <property type="match status" value="1"/>
</dbReference>
<dbReference type="GO" id="GO:0016779">
    <property type="term" value="F:nucleotidyltransferase activity"/>
    <property type="evidence" value="ECO:0007669"/>
    <property type="project" value="UniProtKB-KW"/>
</dbReference>
<dbReference type="NCBIfam" id="TIGR03135">
    <property type="entry name" value="malonate_mdcG"/>
    <property type="match status" value="1"/>
</dbReference>
<dbReference type="EMBL" id="PDEB01000004">
    <property type="protein sequence ID" value="PEH45849.1"/>
    <property type="molecule type" value="Genomic_DNA"/>
</dbReference>
<dbReference type="OrthoDB" id="1275217at2"/>
<dbReference type="EC" id="2.7.7.66" evidence="7"/>
<evidence type="ECO:0000313" key="6">
    <source>
        <dbReference type="EMBL" id="RCA09440.1"/>
    </source>
</evidence>
<dbReference type="GeneID" id="56742430"/>
<evidence type="ECO:0000313" key="8">
    <source>
        <dbReference type="Proteomes" id="UP000220669"/>
    </source>
</evidence>
<dbReference type="InterPro" id="IPR017557">
    <property type="entry name" value="Holo-ACP_synthase"/>
</dbReference>
<evidence type="ECO:0000256" key="2">
    <source>
        <dbReference type="ARBA" id="ARBA00022695"/>
    </source>
</evidence>
<gene>
    <name evidence="7" type="primary">mdcG</name>
    <name evidence="5" type="ORF">CRM96_12920</name>
    <name evidence="6" type="ORF">EA71_03051</name>
    <name evidence="7" type="ORF">NCTC8129_00698</name>
</gene>
<evidence type="ECO:0000259" key="4">
    <source>
        <dbReference type="Pfam" id="PF20866"/>
    </source>
</evidence>
<accession>A0A2A7SQX4</accession>
<dbReference type="Proteomes" id="UP000254070">
    <property type="component" value="Unassembled WGS sequence"/>
</dbReference>
<sequence>MINAHDIVCFDKQVIENNDLPDWVTLSDHVFATVRRAMTDYSETLPIGLRGTARNQRFALEIPTRMVQKVIHPWEITDRESFRQTDIAQFPVYQQFHAAREILSGTKWGVGGSLGFELTTDIPAVKETSDFDLLLYVDTPAGLPLKAIQSHPDFFEQFDTQVITTQGGFSLKEYLRNPEKKILLKTTEGPKLTKEIW</sequence>
<evidence type="ECO:0000313" key="7">
    <source>
        <dbReference type="EMBL" id="STP28561.1"/>
    </source>
</evidence>
<protein>
    <submittedName>
        <fullName evidence="5">Malonate decarboxylase holo-ACP synthase</fullName>
    </submittedName>
    <submittedName>
        <fullName evidence="6">Malonate decarboxylase holo-[acyl-carrier-protein] synthase</fullName>
    </submittedName>
    <submittedName>
        <fullName evidence="7">Phosphoribosyl-dephospho-CoA transferase</fullName>
        <ecNumber evidence="7">2.7.7.66</ecNumber>
    </submittedName>
</protein>
<reference evidence="5 8" key="2">
    <citation type="submission" date="2017-09" db="EMBL/GenBank/DDBJ databases">
        <title>FDA dAtabase for Regulatory Grade micrObial Sequences (FDA-ARGOS): Supporting development and validation of Infectious Disease Dx tests.</title>
        <authorList>
            <person name="Minogue T."/>
            <person name="Wolcott M."/>
            <person name="Wasieloski L."/>
            <person name="Aguilar W."/>
            <person name="Moore D."/>
            <person name="Tallon L.J."/>
            <person name="Sadzewicz L."/>
            <person name="Ott S."/>
            <person name="Zhao X."/>
            <person name="Nagaraj S."/>
            <person name="Vavikolanu K."/>
            <person name="Aluvathingal J."/>
            <person name="Nadendla S."/>
            <person name="Sichtig H."/>
        </authorList>
    </citation>
    <scope>NUCLEOTIDE SEQUENCE [LARGE SCALE GENOMIC DNA]</scope>
    <source>
        <strain evidence="5 8">FDAARGOS_396</strain>
    </source>
</reference>
<dbReference type="Proteomes" id="UP000220669">
    <property type="component" value="Unassembled WGS sequence"/>
</dbReference>
<dbReference type="EMBL" id="UGIF01000002">
    <property type="protein sequence ID" value="STP28561.1"/>
    <property type="molecule type" value="Genomic_DNA"/>
</dbReference>
<dbReference type="Pfam" id="PF10620">
    <property type="entry name" value="MdcG"/>
    <property type="match status" value="1"/>
</dbReference>
<dbReference type="InterPro" id="IPR049180">
    <property type="entry name" value="MdcG_C"/>
</dbReference>
<organism evidence="7 10">
    <name type="scientific">Enterococcus durans</name>
    <dbReference type="NCBI Taxonomy" id="53345"/>
    <lineage>
        <taxon>Bacteria</taxon>
        <taxon>Bacillati</taxon>
        <taxon>Bacillota</taxon>
        <taxon>Bacilli</taxon>
        <taxon>Lactobacillales</taxon>
        <taxon>Enterococcaceae</taxon>
        <taxon>Enterococcus</taxon>
    </lineage>
</organism>
<evidence type="ECO:0000313" key="5">
    <source>
        <dbReference type="EMBL" id="PEH45849.1"/>
    </source>
</evidence>